<gene>
    <name evidence="4" type="ORF">ACJDUG_01155</name>
</gene>
<evidence type="ECO:0000313" key="5">
    <source>
        <dbReference type="Proteomes" id="UP001623591"/>
    </source>
</evidence>
<evidence type="ECO:0000259" key="1">
    <source>
        <dbReference type="PROSITE" id="PS50112"/>
    </source>
</evidence>
<feature type="domain" description="PAS" evidence="1">
    <location>
        <begin position="140"/>
        <end position="203"/>
    </location>
</feature>
<organism evidence="4 5">
    <name type="scientific">Candidatus Clostridium stratigraminis</name>
    <dbReference type="NCBI Taxonomy" id="3381661"/>
    <lineage>
        <taxon>Bacteria</taxon>
        <taxon>Bacillati</taxon>
        <taxon>Bacillota</taxon>
        <taxon>Clostridia</taxon>
        <taxon>Eubacteriales</taxon>
        <taxon>Clostridiaceae</taxon>
        <taxon>Clostridium</taxon>
    </lineage>
</organism>
<dbReference type="Gene3D" id="3.30.70.270">
    <property type="match status" value="1"/>
</dbReference>
<dbReference type="PANTHER" id="PTHR44757:SF2">
    <property type="entry name" value="BIOFILM ARCHITECTURE MAINTENANCE PROTEIN MBAA"/>
    <property type="match status" value="1"/>
</dbReference>
<comment type="caution">
    <text evidence="4">The sequence shown here is derived from an EMBL/GenBank/DDBJ whole genome shotgun (WGS) entry which is preliminary data.</text>
</comment>
<dbReference type="SMART" id="SM00091">
    <property type="entry name" value="PAS"/>
    <property type="match status" value="2"/>
</dbReference>
<feature type="domain" description="PAC" evidence="2">
    <location>
        <begin position="204"/>
        <end position="254"/>
    </location>
</feature>
<feature type="domain" description="PAS" evidence="1">
    <location>
        <begin position="44"/>
        <end position="89"/>
    </location>
</feature>
<dbReference type="SUPFAM" id="SSF55785">
    <property type="entry name" value="PYP-like sensor domain (PAS domain)"/>
    <property type="match status" value="2"/>
</dbReference>
<sequence length="417" mass="47372">MFKKFICDNEYESYLDILFNSLEEGVLLSKAIYNDERDLLSFIILGVNKTFEKIFGVSNEKVVGKTIEEAYPNITPEWIETYKRVVKSGESVQSDIYLKISDRHFKVNFISPAKGHIITLFNDITDTIKANEFLKKYFILFENAHDILLYLKSDGSIMDANKTAVDRYGYSYTELLNMNIQQLRHPSMVVDYKKQMEVSAAKGLVFEGVHVKKDGTSFPVEVSSRSIDVNGEILRIHVIRDITDRKETEEKIKYLANYDALTGIANRGFLMRQLKQTLEVSAKENLKFAVMLFDVDKFKNINDVYGHNVGDEVLKTVSTRLKEVVGTAGIVGRLGGDEFLVIQTQIKDEQEALALADIILNLVCKPVKLISTDLELRISIGIAIYPEASRDMEVLIHYADTAMYGVKQKGGNSYNIY</sequence>
<dbReference type="Proteomes" id="UP001623591">
    <property type="component" value="Unassembled WGS sequence"/>
</dbReference>
<keyword evidence="5" id="KW-1185">Reference proteome</keyword>
<dbReference type="SUPFAM" id="SSF55073">
    <property type="entry name" value="Nucleotide cyclase"/>
    <property type="match status" value="1"/>
</dbReference>
<dbReference type="InterPro" id="IPR000700">
    <property type="entry name" value="PAS-assoc_C"/>
</dbReference>
<name>A0ABW8SYQ8_9CLOT</name>
<feature type="domain" description="GGDEF" evidence="3">
    <location>
        <begin position="286"/>
        <end position="417"/>
    </location>
</feature>
<keyword evidence="4" id="KW-0548">Nucleotidyltransferase</keyword>
<dbReference type="NCBIfam" id="TIGR00229">
    <property type="entry name" value="sensory_box"/>
    <property type="match status" value="1"/>
</dbReference>
<dbReference type="EMBL" id="JBJHZZ010000001">
    <property type="protein sequence ID" value="MFL0245583.1"/>
    <property type="molecule type" value="Genomic_DNA"/>
</dbReference>
<dbReference type="GO" id="GO:0052621">
    <property type="term" value="F:diguanylate cyclase activity"/>
    <property type="evidence" value="ECO:0007669"/>
    <property type="project" value="UniProtKB-EC"/>
</dbReference>
<accession>A0ABW8SYQ8</accession>
<dbReference type="InterPro" id="IPR035965">
    <property type="entry name" value="PAS-like_dom_sf"/>
</dbReference>
<dbReference type="NCBIfam" id="TIGR00254">
    <property type="entry name" value="GGDEF"/>
    <property type="match status" value="1"/>
</dbReference>
<evidence type="ECO:0000259" key="3">
    <source>
        <dbReference type="PROSITE" id="PS50887"/>
    </source>
</evidence>
<dbReference type="PROSITE" id="PS50113">
    <property type="entry name" value="PAC"/>
    <property type="match status" value="1"/>
</dbReference>
<dbReference type="Gene3D" id="3.30.450.20">
    <property type="entry name" value="PAS domain"/>
    <property type="match status" value="2"/>
</dbReference>
<dbReference type="InterPro" id="IPR000160">
    <property type="entry name" value="GGDEF_dom"/>
</dbReference>
<dbReference type="Pfam" id="PF13426">
    <property type="entry name" value="PAS_9"/>
    <property type="match status" value="1"/>
</dbReference>
<dbReference type="InterPro" id="IPR029787">
    <property type="entry name" value="Nucleotide_cyclase"/>
</dbReference>
<dbReference type="Pfam" id="PF08448">
    <property type="entry name" value="PAS_4"/>
    <property type="match status" value="1"/>
</dbReference>
<dbReference type="CDD" id="cd01949">
    <property type="entry name" value="GGDEF"/>
    <property type="match status" value="1"/>
</dbReference>
<dbReference type="Pfam" id="PF00990">
    <property type="entry name" value="GGDEF"/>
    <property type="match status" value="1"/>
</dbReference>
<dbReference type="RefSeq" id="WP_406768040.1">
    <property type="nucleotide sequence ID" value="NZ_JBJHZZ010000001.1"/>
</dbReference>
<dbReference type="PROSITE" id="PS50887">
    <property type="entry name" value="GGDEF"/>
    <property type="match status" value="1"/>
</dbReference>
<dbReference type="PROSITE" id="PS50112">
    <property type="entry name" value="PAS"/>
    <property type="match status" value="2"/>
</dbReference>
<dbReference type="EC" id="2.7.7.65" evidence="4"/>
<keyword evidence="4" id="KW-0808">Transferase</keyword>
<reference evidence="4 5" key="1">
    <citation type="submission" date="2024-11" db="EMBL/GenBank/DDBJ databases">
        <authorList>
            <person name="Heng Y.C."/>
            <person name="Lim A.C.H."/>
            <person name="Lee J.K.Y."/>
            <person name="Kittelmann S."/>
        </authorList>
    </citation>
    <scope>NUCLEOTIDE SEQUENCE [LARGE SCALE GENOMIC DNA]</scope>
    <source>
        <strain evidence="4 5">WILCCON 0185</strain>
    </source>
</reference>
<dbReference type="InterPro" id="IPR000014">
    <property type="entry name" value="PAS"/>
</dbReference>
<proteinExistence type="predicted"/>
<dbReference type="SMART" id="SM00267">
    <property type="entry name" value="GGDEF"/>
    <property type="match status" value="1"/>
</dbReference>
<dbReference type="PANTHER" id="PTHR44757">
    <property type="entry name" value="DIGUANYLATE CYCLASE DGCP"/>
    <property type="match status" value="1"/>
</dbReference>
<evidence type="ECO:0000259" key="2">
    <source>
        <dbReference type="PROSITE" id="PS50113"/>
    </source>
</evidence>
<dbReference type="CDD" id="cd00130">
    <property type="entry name" value="PAS"/>
    <property type="match status" value="2"/>
</dbReference>
<dbReference type="InterPro" id="IPR052155">
    <property type="entry name" value="Biofilm_reg_signaling"/>
</dbReference>
<evidence type="ECO:0000313" key="4">
    <source>
        <dbReference type="EMBL" id="MFL0245583.1"/>
    </source>
</evidence>
<dbReference type="InterPro" id="IPR043128">
    <property type="entry name" value="Rev_trsase/Diguanyl_cyclase"/>
</dbReference>
<dbReference type="InterPro" id="IPR013656">
    <property type="entry name" value="PAS_4"/>
</dbReference>
<protein>
    <submittedName>
        <fullName evidence="4">Diguanylate cyclase domain-containing protein</fullName>
        <ecNumber evidence="4">2.7.7.65</ecNumber>
    </submittedName>
</protein>